<accession>A0A2P1CFD8</accession>
<evidence type="ECO:0000313" key="1">
    <source>
        <dbReference type="EMBL" id="AVJ49920.1"/>
    </source>
</evidence>
<dbReference type="KEGG" id="vg:40101060"/>
<evidence type="ECO:0008006" key="3">
    <source>
        <dbReference type="Google" id="ProtNLM"/>
    </source>
</evidence>
<sequence>MALENPTAPTYGPNTFTALAAALATLFENDEYLEGLIDDIDPTPTVTRLNLTLASGYSNNSSYVPTRTVRTGTEVTIEGGVINCPASFSADVYNTLGTVGSAHRPTDGKNRMGVGAIFASGAIVPVQYRINGSDGTINFYSRIAVSGASYIMLSPINWTVS</sequence>
<name>A0A2P1CFD8_9CAUD</name>
<protein>
    <recommendedName>
        <fullName evidence="3">Minor tail protein</fullName>
    </recommendedName>
</protein>
<keyword evidence="2" id="KW-1185">Reference proteome</keyword>
<dbReference type="EMBL" id="MG925345">
    <property type="protein sequence ID" value="AVJ49920.1"/>
    <property type="molecule type" value="Genomic_DNA"/>
</dbReference>
<dbReference type="Proteomes" id="UP000241035">
    <property type="component" value="Segment"/>
</dbReference>
<gene>
    <name evidence="1" type="primary">22</name>
    <name evidence="1" type="ORF">PBI_KOJI_22</name>
</gene>
<organism evidence="1 2">
    <name type="scientific">Microbacterium phage Koji</name>
    <dbReference type="NCBI Taxonomy" id="2099625"/>
    <lineage>
        <taxon>Viruses</taxon>
        <taxon>Duplodnaviria</taxon>
        <taxon>Heunggongvirae</taxon>
        <taxon>Uroviricota</taxon>
        <taxon>Caudoviricetes</taxon>
        <taxon>Kojivirus</taxon>
        <taxon>Kojivirus koji</taxon>
    </lineage>
</organism>
<proteinExistence type="predicted"/>
<evidence type="ECO:0000313" key="2">
    <source>
        <dbReference type="Proteomes" id="UP000241035"/>
    </source>
</evidence>
<reference evidence="1 2" key="1">
    <citation type="submission" date="2018-02" db="EMBL/GenBank/DDBJ databases">
        <authorList>
            <person name="Zack K.M."/>
            <person name="Garlena R.A."/>
            <person name="Russell D.A."/>
            <person name="Pope W.H."/>
            <person name="Jacobs-Sera D."/>
            <person name="Hatfull G.F."/>
        </authorList>
    </citation>
    <scope>NUCLEOTIDE SEQUENCE [LARGE SCALE GENOMIC DNA]</scope>
</reference>
<dbReference type="RefSeq" id="YP_009624221.1">
    <property type="nucleotide sequence ID" value="NC_042118.1"/>
</dbReference>
<dbReference type="GeneID" id="40101060"/>
<dbReference type="OrthoDB" id="18920at10239"/>